<dbReference type="InterPro" id="IPR000719">
    <property type="entry name" value="Prot_kinase_dom"/>
</dbReference>
<feature type="repeat" description="ANK" evidence="6">
    <location>
        <begin position="348"/>
        <end position="382"/>
    </location>
</feature>
<feature type="region of interest" description="Disordered" evidence="8">
    <location>
        <begin position="1"/>
        <end position="27"/>
    </location>
</feature>
<feature type="repeat" description="ANK" evidence="6">
    <location>
        <begin position="418"/>
        <end position="453"/>
    </location>
</feature>
<proteinExistence type="inferred from homology"/>
<dbReference type="InterPro" id="IPR001245">
    <property type="entry name" value="Ser-Thr/Tyr_kinase_cat_dom"/>
</dbReference>
<dbReference type="Proteomes" id="UP001150062">
    <property type="component" value="Unassembled WGS sequence"/>
</dbReference>
<feature type="coiled-coil region" evidence="7">
    <location>
        <begin position="198"/>
        <end position="233"/>
    </location>
</feature>
<feature type="domain" description="Protein kinase" evidence="9">
    <location>
        <begin position="575"/>
        <end position="830"/>
    </location>
</feature>
<dbReference type="SMART" id="SM00248">
    <property type="entry name" value="ANK"/>
    <property type="match status" value="3"/>
</dbReference>
<evidence type="ECO:0000256" key="4">
    <source>
        <dbReference type="ARBA" id="ARBA00022777"/>
    </source>
</evidence>
<dbReference type="InterPro" id="IPR036770">
    <property type="entry name" value="Ankyrin_rpt-contain_sf"/>
</dbReference>
<name>A0ABQ8X2R8_9EUKA</name>
<comment type="caution">
    <text evidence="10">The sequence shown here is derived from an EMBL/GenBank/DDBJ whole genome shotgun (WGS) entry which is preliminary data.</text>
</comment>
<dbReference type="Gene3D" id="1.25.40.20">
    <property type="entry name" value="Ankyrin repeat-containing domain"/>
    <property type="match status" value="1"/>
</dbReference>
<keyword evidence="4 10" id="KW-0418">Kinase</keyword>
<dbReference type="PANTHER" id="PTHR44329:SF288">
    <property type="entry name" value="MITOGEN-ACTIVATED PROTEIN KINASE KINASE KINASE 20"/>
    <property type="match status" value="1"/>
</dbReference>
<keyword evidence="7" id="KW-0175">Coiled coil</keyword>
<dbReference type="CDD" id="cd13999">
    <property type="entry name" value="STKc_MAP3K-like"/>
    <property type="match status" value="1"/>
</dbReference>
<dbReference type="InterPro" id="IPR051681">
    <property type="entry name" value="Ser/Thr_Kinases-Pseudokinases"/>
</dbReference>
<accession>A0ABQ8X2R8</accession>
<evidence type="ECO:0000256" key="6">
    <source>
        <dbReference type="PROSITE-ProRule" id="PRU00023"/>
    </source>
</evidence>
<keyword evidence="11" id="KW-1185">Reference proteome</keyword>
<dbReference type="PROSITE" id="PS00108">
    <property type="entry name" value="PROTEIN_KINASE_ST"/>
    <property type="match status" value="1"/>
</dbReference>
<dbReference type="PROSITE" id="PS50297">
    <property type="entry name" value="ANK_REP_REGION"/>
    <property type="match status" value="2"/>
</dbReference>
<comment type="similarity">
    <text evidence="1">Belongs to the protein kinase superfamily. TKL Ser/Thr protein kinase family.</text>
</comment>
<sequence length="839" mass="98671">MNDQPNRKQGPINPFTNQYNFSPTYEDDNNELLQQGILLSLQEQNQTNQDQQQQEQTNEQNLGSFIREISRNKKQKKKNKTQTNNFRSKVSQSPPLQTRNNSNPFFNLSQQQEQFQQQIQLPQRRQLQQRIPQRQQIQRNEQFQQQQQQQQFLPQEQQQYQQQQRQRQQEQEQQQIPQRQQIQRNEQYQQQQQQQQFLPQEQQQYQQQQRQQLQQEQEQQQKQLQQKEFEQEQFFNDDDDDDDDNVYNLNNYQQQEEEFDFIQSNDSIFRQQTESGMFNQPISPNNDLLTDHLNFSVENNSDNTLNKQEIELPNVLRDYEINTLKSMDLDTIKKNFKTTNLNKHTRNEKKTPLHLVCEAQNASLEVIRWMIQNGSDTNSKDSSLSTPLHSVCGNRIPHPEIVRFLAENKADVNFANVDGNTALHLFSSSRQIYNPQTISILMQHGAKMNISNLKMQKPSDLSRRNKNLFLRKEIKSFRQNNLLDHKKKKSIKKKSKKKKSKKTCSIRKKKQSKTKTGNKSKKSQPITKKKTTKSKKKSLKSKKTKKKTPNPETSKRMVKRVQKISTFQEISRDELKFQKKVGSGAFKKVWKGKWLGNTVAIAKVKQSKQFTETQIEEFEKEISVLCTLNHPQIVRFYGGCTQNPNKLLLVSEYCSGGDLFSILHSKYVNLSGASKVKIALDIAKGIQYLHAKNFVHRDLKTPNVLLDGSRIAKITDFGLSKTMDVSSTFSNNTIVGTPRWMAPELLRAERNYTNKVDIYAFGIMLWELSTRRTPFAKYNPFELLMHVGIKGQRPDINETDLFYDLIIQCWDQDPKKRPGINTLIEKLKLLYENFHEVQK</sequence>
<dbReference type="InterPro" id="IPR002110">
    <property type="entry name" value="Ankyrin_rpt"/>
</dbReference>
<reference evidence="10" key="1">
    <citation type="submission" date="2022-08" db="EMBL/GenBank/DDBJ databases">
        <title>Novel sulfate-reducing endosymbionts in the free-living metamonad Anaeramoeba.</title>
        <authorList>
            <person name="Jerlstrom-Hultqvist J."/>
            <person name="Cepicka I."/>
            <person name="Gallot-Lavallee L."/>
            <person name="Salas-Leiva D."/>
            <person name="Curtis B.A."/>
            <person name="Zahonova K."/>
            <person name="Pipaliya S."/>
            <person name="Dacks J."/>
            <person name="Roger A.J."/>
        </authorList>
    </citation>
    <scope>NUCLEOTIDE SEQUENCE</scope>
    <source>
        <strain evidence="10">Schooner1</strain>
    </source>
</reference>
<evidence type="ECO:0000256" key="8">
    <source>
        <dbReference type="SAM" id="MobiDB-lite"/>
    </source>
</evidence>
<dbReference type="SUPFAM" id="SSF48403">
    <property type="entry name" value="Ankyrin repeat"/>
    <property type="match status" value="1"/>
</dbReference>
<evidence type="ECO:0000259" key="9">
    <source>
        <dbReference type="PROSITE" id="PS50011"/>
    </source>
</evidence>
<dbReference type="InterPro" id="IPR008271">
    <property type="entry name" value="Ser/Thr_kinase_AS"/>
</dbReference>
<dbReference type="Pfam" id="PF12796">
    <property type="entry name" value="Ank_2"/>
    <property type="match status" value="1"/>
</dbReference>
<organism evidence="10 11">
    <name type="scientific">Anaeramoeba flamelloides</name>
    <dbReference type="NCBI Taxonomy" id="1746091"/>
    <lineage>
        <taxon>Eukaryota</taxon>
        <taxon>Metamonada</taxon>
        <taxon>Anaeramoebidae</taxon>
        <taxon>Anaeramoeba</taxon>
    </lineage>
</organism>
<keyword evidence="2" id="KW-0808">Transferase</keyword>
<evidence type="ECO:0000313" key="11">
    <source>
        <dbReference type="Proteomes" id="UP001150062"/>
    </source>
</evidence>
<evidence type="ECO:0000256" key="7">
    <source>
        <dbReference type="SAM" id="Coils"/>
    </source>
</evidence>
<protein>
    <submittedName>
        <fullName evidence="10">Serine/threonine-protein kinase tnni3k-related</fullName>
    </submittedName>
</protein>
<keyword evidence="3" id="KW-0547">Nucleotide-binding</keyword>
<dbReference type="PRINTS" id="PR00109">
    <property type="entry name" value="TYRKINASE"/>
</dbReference>
<dbReference type="PROSITE" id="PS50011">
    <property type="entry name" value="PROTEIN_KINASE_DOM"/>
    <property type="match status" value="1"/>
</dbReference>
<feature type="compositionally biased region" description="Polar residues" evidence="8">
    <location>
        <begin position="86"/>
        <end position="104"/>
    </location>
</feature>
<keyword evidence="5" id="KW-0067">ATP-binding</keyword>
<dbReference type="SUPFAM" id="SSF56112">
    <property type="entry name" value="Protein kinase-like (PK-like)"/>
    <property type="match status" value="1"/>
</dbReference>
<feature type="compositionally biased region" description="Polar residues" evidence="8">
    <location>
        <begin position="14"/>
        <end position="23"/>
    </location>
</feature>
<feature type="region of interest" description="Disordered" evidence="8">
    <location>
        <begin position="119"/>
        <end position="150"/>
    </location>
</feature>
<feature type="region of interest" description="Disordered" evidence="8">
    <location>
        <begin position="479"/>
        <end position="560"/>
    </location>
</feature>
<evidence type="ECO:0000256" key="2">
    <source>
        <dbReference type="ARBA" id="ARBA00022679"/>
    </source>
</evidence>
<evidence type="ECO:0000313" key="10">
    <source>
        <dbReference type="EMBL" id="KAJ6226384.1"/>
    </source>
</evidence>
<dbReference type="InterPro" id="IPR011009">
    <property type="entry name" value="Kinase-like_dom_sf"/>
</dbReference>
<evidence type="ECO:0000256" key="3">
    <source>
        <dbReference type="ARBA" id="ARBA00022741"/>
    </source>
</evidence>
<dbReference type="Pfam" id="PF07714">
    <property type="entry name" value="PK_Tyr_Ser-Thr"/>
    <property type="match status" value="1"/>
</dbReference>
<dbReference type="PROSITE" id="PS50088">
    <property type="entry name" value="ANK_REPEAT"/>
    <property type="match status" value="2"/>
</dbReference>
<evidence type="ECO:0000256" key="5">
    <source>
        <dbReference type="ARBA" id="ARBA00022840"/>
    </source>
</evidence>
<dbReference type="Gene3D" id="1.10.510.10">
    <property type="entry name" value="Transferase(Phosphotransferase) domain 1"/>
    <property type="match status" value="1"/>
</dbReference>
<dbReference type="PANTHER" id="PTHR44329">
    <property type="entry name" value="SERINE/THREONINE-PROTEIN KINASE TNNI3K-RELATED"/>
    <property type="match status" value="1"/>
</dbReference>
<gene>
    <name evidence="10" type="ORF">M0813_10905</name>
</gene>
<keyword evidence="6" id="KW-0040">ANK repeat</keyword>
<dbReference type="GO" id="GO:0016301">
    <property type="term" value="F:kinase activity"/>
    <property type="evidence" value="ECO:0007669"/>
    <property type="project" value="UniProtKB-KW"/>
</dbReference>
<feature type="region of interest" description="Disordered" evidence="8">
    <location>
        <begin position="69"/>
        <end position="104"/>
    </location>
</feature>
<feature type="compositionally biased region" description="Basic residues" evidence="8">
    <location>
        <begin position="485"/>
        <end position="548"/>
    </location>
</feature>
<evidence type="ECO:0000256" key="1">
    <source>
        <dbReference type="ARBA" id="ARBA00005843"/>
    </source>
</evidence>
<dbReference type="EMBL" id="JAOAOG010000344">
    <property type="protein sequence ID" value="KAJ6226384.1"/>
    <property type="molecule type" value="Genomic_DNA"/>
</dbReference>
<dbReference type="SMART" id="SM00220">
    <property type="entry name" value="S_TKc"/>
    <property type="match status" value="1"/>
</dbReference>